<feature type="transmembrane region" description="Helical" evidence="7">
    <location>
        <begin position="164"/>
        <end position="184"/>
    </location>
</feature>
<evidence type="ECO:0000256" key="4">
    <source>
        <dbReference type="ARBA" id="ARBA00022692"/>
    </source>
</evidence>
<organism evidence="9 10">
    <name type="scientific">Paenibacillus aestuarii</name>
    <dbReference type="NCBI Taxonomy" id="516965"/>
    <lineage>
        <taxon>Bacteria</taxon>
        <taxon>Bacillati</taxon>
        <taxon>Bacillota</taxon>
        <taxon>Bacilli</taxon>
        <taxon>Bacillales</taxon>
        <taxon>Paenibacillaceae</taxon>
        <taxon>Paenibacillus</taxon>
    </lineage>
</organism>
<feature type="transmembrane region" description="Helical" evidence="7">
    <location>
        <begin position="45"/>
        <end position="70"/>
    </location>
</feature>
<gene>
    <name evidence="9" type="ORF">ACFPOG_23975</name>
</gene>
<evidence type="ECO:0000313" key="10">
    <source>
        <dbReference type="Proteomes" id="UP001596044"/>
    </source>
</evidence>
<proteinExistence type="predicted"/>
<reference evidence="10" key="1">
    <citation type="journal article" date="2019" name="Int. J. Syst. Evol. Microbiol.">
        <title>The Global Catalogue of Microorganisms (GCM) 10K type strain sequencing project: providing services to taxonomists for standard genome sequencing and annotation.</title>
        <authorList>
            <consortium name="The Broad Institute Genomics Platform"/>
            <consortium name="The Broad Institute Genome Sequencing Center for Infectious Disease"/>
            <person name="Wu L."/>
            <person name="Ma J."/>
        </authorList>
    </citation>
    <scope>NUCLEOTIDE SEQUENCE [LARGE SCALE GENOMIC DNA]</scope>
    <source>
        <strain evidence="10">KACC 11904</strain>
    </source>
</reference>
<keyword evidence="3" id="KW-1003">Cell membrane</keyword>
<evidence type="ECO:0000259" key="8">
    <source>
        <dbReference type="PROSITE" id="PS50850"/>
    </source>
</evidence>
<name>A0ABW0KEU0_9BACL</name>
<dbReference type="InterPro" id="IPR020846">
    <property type="entry name" value="MFS_dom"/>
</dbReference>
<feature type="transmembrane region" description="Helical" evidence="7">
    <location>
        <begin position="214"/>
        <end position="234"/>
    </location>
</feature>
<keyword evidence="2" id="KW-0813">Transport</keyword>
<evidence type="ECO:0000256" key="5">
    <source>
        <dbReference type="ARBA" id="ARBA00022989"/>
    </source>
</evidence>
<evidence type="ECO:0000256" key="1">
    <source>
        <dbReference type="ARBA" id="ARBA00004651"/>
    </source>
</evidence>
<keyword evidence="4 7" id="KW-0812">Transmembrane</keyword>
<evidence type="ECO:0000256" key="2">
    <source>
        <dbReference type="ARBA" id="ARBA00022448"/>
    </source>
</evidence>
<dbReference type="EMBL" id="JBHSMJ010000031">
    <property type="protein sequence ID" value="MFC5451298.1"/>
    <property type="molecule type" value="Genomic_DNA"/>
</dbReference>
<dbReference type="InterPro" id="IPR036259">
    <property type="entry name" value="MFS_trans_sf"/>
</dbReference>
<dbReference type="PANTHER" id="PTHR23517:SF10">
    <property type="entry name" value="MAJOR FACILITATOR SUPERFAMILY (MFS) PROFILE DOMAIN-CONTAINING PROTEIN"/>
    <property type="match status" value="1"/>
</dbReference>
<sequence>MFKSITAMTPDIRHLVLLIFMYHTGASFIWPVYMPYMNQELGISLATGGTLLSIHFAMQFAGNLVGGILFDRWKAKTTIVLSSAVPLVCSVAIGIGGNFTVFIACFLPLGFFSGFFYAVTNAWATRLRPTGGRSNSNLVYVVLNVAGAVGTALGGTAYAISHALAYWCNVLCCAAFLGLFFIYFRKHHLSCTAAKKDDSASARQTAGIPSQLKWIALGTLSLGVMVTWFMYMQWLTVVPTLLQNIQLPSYSYNLLWTINAIIVVLAQPLISWAIRKCRLSLKSQLLWGGLIFVGSSLVMAQAGGYAGFVVAMVIMTVAEMLVWPSVPALAADYAEPGQEGTVQGVVAGGPTFGRVLGPVVGGMLFERTGASAALYASTLFAALGVLCFLLFIFLAKKTKTSLSPASRLQIEK</sequence>
<feature type="transmembrane region" description="Helical" evidence="7">
    <location>
        <begin position="286"/>
        <end position="315"/>
    </location>
</feature>
<dbReference type="Proteomes" id="UP001596044">
    <property type="component" value="Unassembled WGS sequence"/>
</dbReference>
<keyword evidence="6 7" id="KW-0472">Membrane</keyword>
<feature type="transmembrane region" description="Helical" evidence="7">
    <location>
        <begin position="12"/>
        <end position="33"/>
    </location>
</feature>
<accession>A0ABW0KEU0</accession>
<dbReference type="InterPro" id="IPR011701">
    <property type="entry name" value="MFS"/>
</dbReference>
<dbReference type="SUPFAM" id="SSF103473">
    <property type="entry name" value="MFS general substrate transporter"/>
    <property type="match status" value="1"/>
</dbReference>
<dbReference type="PANTHER" id="PTHR23517">
    <property type="entry name" value="RESISTANCE PROTEIN MDTM, PUTATIVE-RELATED-RELATED"/>
    <property type="match status" value="1"/>
</dbReference>
<keyword evidence="5 7" id="KW-1133">Transmembrane helix</keyword>
<evidence type="ECO:0000256" key="7">
    <source>
        <dbReference type="SAM" id="Phobius"/>
    </source>
</evidence>
<feature type="transmembrane region" description="Helical" evidence="7">
    <location>
        <begin position="254"/>
        <end position="274"/>
    </location>
</feature>
<feature type="transmembrane region" description="Helical" evidence="7">
    <location>
        <begin position="372"/>
        <end position="394"/>
    </location>
</feature>
<dbReference type="PROSITE" id="PS50850">
    <property type="entry name" value="MFS"/>
    <property type="match status" value="1"/>
</dbReference>
<feature type="transmembrane region" description="Helical" evidence="7">
    <location>
        <begin position="137"/>
        <end position="158"/>
    </location>
</feature>
<feature type="domain" description="Major facilitator superfamily (MFS) profile" evidence="8">
    <location>
        <begin position="11"/>
        <end position="399"/>
    </location>
</feature>
<protein>
    <submittedName>
        <fullName evidence="9">MFS transporter</fullName>
    </submittedName>
</protein>
<keyword evidence="10" id="KW-1185">Reference proteome</keyword>
<evidence type="ECO:0000256" key="6">
    <source>
        <dbReference type="ARBA" id="ARBA00023136"/>
    </source>
</evidence>
<evidence type="ECO:0000313" key="9">
    <source>
        <dbReference type="EMBL" id="MFC5451298.1"/>
    </source>
</evidence>
<dbReference type="RefSeq" id="WP_270878080.1">
    <property type="nucleotide sequence ID" value="NZ_JAQFVF010000015.1"/>
</dbReference>
<dbReference type="Gene3D" id="1.20.1250.20">
    <property type="entry name" value="MFS general substrate transporter like domains"/>
    <property type="match status" value="2"/>
</dbReference>
<evidence type="ECO:0000256" key="3">
    <source>
        <dbReference type="ARBA" id="ARBA00022475"/>
    </source>
</evidence>
<dbReference type="Pfam" id="PF07690">
    <property type="entry name" value="MFS_1"/>
    <property type="match status" value="1"/>
</dbReference>
<feature type="transmembrane region" description="Helical" evidence="7">
    <location>
        <begin position="101"/>
        <end position="125"/>
    </location>
</feature>
<comment type="subcellular location">
    <subcellularLocation>
        <location evidence="1">Cell membrane</location>
        <topology evidence="1">Multi-pass membrane protein</topology>
    </subcellularLocation>
</comment>
<feature type="transmembrane region" description="Helical" evidence="7">
    <location>
        <begin position="77"/>
        <end position="95"/>
    </location>
</feature>
<dbReference type="InterPro" id="IPR050171">
    <property type="entry name" value="MFS_Transporters"/>
</dbReference>
<comment type="caution">
    <text evidence="9">The sequence shown here is derived from an EMBL/GenBank/DDBJ whole genome shotgun (WGS) entry which is preliminary data.</text>
</comment>